<dbReference type="Proteomes" id="UP000734823">
    <property type="component" value="Unassembled WGS sequence"/>
</dbReference>
<dbReference type="SUPFAM" id="SSF54637">
    <property type="entry name" value="Thioesterase/thiol ester dehydrase-isomerase"/>
    <property type="match status" value="1"/>
</dbReference>
<accession>A0ABR7LED8</accession>
<gene>
    <name evidence="1" type="ORF">GPZ80_28270</name>
</gene>
<dbReference type="CDD" id="cd00586">
    <property type="entry name" value="4HBT"/>
    <property type="match status" value="1"/>
</dbReference>
<evidence type="ECO:0000313" key="1">
    <source>
        <dbReference type="EMBL" id="MBC6451066.1"/>
    </source>
</evidence>
<reference evidence="1 2" key="1">
    <citation type="submission" date="2020-06" db="EMBL/GenBank/DDBJ databases">
        <title>Actinokineospora xiongansis sp. nov., isolated from soil of Baiyangdian.</title>
        <authorList>
            <person name="Zhang X."/>
        </authorList>
    </citation>
    <scope>NUCLEOTIDE SEQUENCE [LARGE SCALE GENOMIC DNA]</scope>
    <source>
        <strain evidence="1 2">HBU206404</strain>
    </source>
</reference>
<dbReference type="RefSeq" id="WP_187224146.1">
    <property type="nucleotide sequence ID" value="NZ_JABVED010000023.1"/>
</dbReference>
<evidence type="ECO:0000313" key="2">
    <source>
        <dbReference type="Proteomes" id="UP000734823"/>
    </source>
</evidence>
<dbReference type="Pfam" id="PF13279">
    <property type="entry name" value="4HBT_2"/>
    <property type="match status" value="1"/>
</dbReference>
<name>A0ABR7LED8_9PSEU</name>
<keyword evidence="2" id="KW-1185">Reference proteome</keyword>
<comment type="caution">
    <text evidence="1">The sequence shown here is derived from an EMBL/GenBank/DDBJ whole genome shotgun (WGS) entry which is preliminary data.</text>
</comment>
<dbReference type="Gene3D" id="3.10.129.10">
    <property type="entry name" value="Hotdog Thioesterase"/>
    <property type="match status" value="1"/>
</dbReference>
<organism evidence="1 2">
    <name type="scientific">Actinokineospora xionganensis</name>
    <dbReference type="NCBI Taxonomy" id="2684470"/>
    <lineage>
        <taxon>Bacteria</taxon>
        <taxon>Bacillati</taxon>
        <taxon>Actinomycetota</taxon>
        <taxon>Actinomycetes</taxon>
        <taxon>Pseudonocardiales</taxon>
        <taxon>Pseudonocardiaceae</taxon>
        <taxon>Actinokineospora</taxon>
    </lineage>
</organism>
<dbReference type="EMBL" id="JABVED010000023">
    <property type="protein sequence ID" value="MBC6451066.1"/>
    <property type="molecule type" value="Genomic_DNA"/>
</dbReference>
<dbReference type="InterPro" id="IPR029069">
    <property type="entry name" value="HotDog_dom_sf"/>
</dbReference>
<proteinExistence type="predicted"/>
<protein>
    <submittedName>
        <fullName evidence="1">Acyl-CoA thioesterase</fullName>
    </submittedName>
</protein>
<sequence length="149" mass="16908">MSGYYEYKLTVSSGEATLVGHVHFVDYLRWQGRCRELFLKTEVPALLEDDVRLHALKAECEYFSEIMAHDELSVRMRLEEITRTQIQFTFDYVKTRDGKETLAARGRQRVACFRGAEGEAVVSTVPACLRDALLPYAETPIATPATRSA</sequence>